<keyword evidence="2" id="KW-1185">Reference proteome</keyword>
<accession>A0A5C6MTE0</accession>
<comment type="caution">
    <text evidence="1">The sequence shown here is derived from an EMBL/GenBank/DDBJ whole genome shotgun (WGS) entry which is preliminary data.</text>
</comment>
<dbReference type="AlphaFoldDB" id="A0A5C6MTE0"/>
<name>A0A5C6MTE0_9TELE</name>
<dbReference type="Proteomes" id="UP000324091">
    <property type="component" value="Chromosome 7"/>
</dbReference>
<feature type="non-terminal residue" evidence="1">
    <location>
        <position position="63"/>
    </location>
</feature>
<dbReference type="EMBL" id="RHFK02000020">
    <property type="protein sequence ID" value="TWW57401.1"/>
    <property type="molecule type" value="Genomic_DNA"/>
</dbReference>
<sequence length="63" mass="7181">MAGWVEREEKGRRGEETISQWGDRGLSEVGFRSDLKSRDGVSLPYLDRELVPQQGGLGLYWAR</sequence>
<gene>
    <name evidence="1" type="ORF">D4764_07G0001200</name>
</gene>
<proteinExistence type="predicted"/>
<evidence type="ECO:0000313" key="1">
    <source>
        <dbReference type="EMBL" id="TWW57401.1"/>
    </source>
</evidence>
<protein>
    <submittedName>
        <fullName evidence="1">Uncharacterized protein</fullName>
    </submittedName>
</protein>
<evidence type="ECO:0000313" key="2">
    <source>
        <dbReference type="Proteomes" id="UP000324091"/>
    </source>
</evidence>
<reference evidence="1 2" key="1">
    <citation type="submission" date="2019-04" db="EMBL/GenBank/DDBJ databases">
        <title>Chromosome genome assembly for Takifugu flavidus.</title>
        <authorList>
            <person name="Xiao S."/>
        </authorList>
    </citation>
    <scope>NUCLEOTIDE SEQUENCE [LARGE SCALE GENOMIC DNA]</scope>
    <source>
        <strain evidence="1">HTHZ2018</strain>
        <tissue evidence="1">Muscle</tissue>
    </source>
</reference>
<organism evidence="1 2">
    <name type="scientific">Takifugu flavidus</name>
    <name type="common">sansaifugu</name>
    <dbReference type="NCBI Taxonomy" id="433684"/>
    <lineage>
        <taxon>Eukaryota</taxon>
        <taxon>Metazoa</taxon>
        <taxon>Chordata</taxon>
        <taxon>Craniata</taxon>
        <taxon>Vertebrata</taxon>
        <taxon>Euteleostomi</taxon>
        <taxon>Actinopterygii</taxon>
        <taxon>Neopterygii</taxon>
        <taxon>Teleostei</taxon>
        <taxon>Neoteleostei</taxon>
        <taxon>Acanthomorphata</taxon>
        <taxon>Eupercaria</taxon>
        <taxon>Tetraodontiformes</taxon>
        <taxon>Tetradontoidea</taxon>
        <taxon>Tetraodontidae</taxon>
        <taxon>Takifugu</taxon>
    </lineage>
</organism>